<organism evidence="1 2">
    <name type="scientific">Taenia crassiceps</name>
    <dbReference type="NCBI Taxonomy" id="6207"/>
    <lineage>
        <taxon>Eukaryota</taxon>
        <taxon>Metazoa</taxon>
        <taxon>Spiralia</taxon>
        <taxon>Lophotrochozoa</taxon>
        <taxon>Platyhelminthes</taxon>
        <taxon>Cestoda</taxon>
        <taxon>Eucestoda</taxon>
        <taxon>Cyclophyllidea</taxon>
        <taxon>Taeniidae</taxon>
        <taxon>Taenia</taxon>
    </lineage>
</organism>
<reference evidence="1 2" key="1">
    <citation type="journal article" date="2022" name="Front. Cell. Infect. Microbiol.">
        <title>The Genomes of Two Strains of Taenia crassiceps the Animal Model for the Study of Human Cysticercosis.</title>
        <authorList>
            <person name="Bobes R.J."/>
            <person name="Estrada K."/>
            <person name="Rios-Valencia D.G."/>
            <person name="Calderon-Gallegos A."/>
            <person name="de la Torre P."/>
            <person name="Carrero J.C."/>
            <person name="Sanchez-Flores A."/>
            <person name="Laclette J.P."/>
        </authorList>
    </citation>
    <scope>NUCLEOTIDE SEQUENCE [LARGE SCALE GENOMIC DNA]</scope>
    <source>
        <strain evidence="1">WFUcys</strain>
    </source>
</reference>
<keyword evidence="2" id="KW-1185">Reference proteome</keyword>
<name>A0ABR4QSJ0_9CEST</name>
<evidence type="ECO:0000313" key="1">
    <source>
        <dbReference type="EMBL" id="KAL5112577.1"/>
    </source>
</evidence>
<comment type="caution">
    <text evidence="1">The sequence shown here is derived from an EMBL/GenBank/DDBJ whole genome shotgun (WGS) entry which is preliminary data.</text>
</comment>
<dbReference type="EMBL" id="JAKROA010000001">
    <property type="protein sequence ID" value="KAL5112577.1"/>
    <property type="molecule type" value="Genomic_DNA"/>
</dbReference>
<protein>
    <submittedName>
        <fullName evidence="1">Uncharacterized protein</fullName>
    </submittedName>
</protein>
<evidence type="ECO:0000313" key="2">
    <source>
        <dbReference type="Proteomes" id="UP001651158"/>
    </source>
</evidence>
<gene>
    <name evidence="1" type="ORF">TcWFU_007740</name>
</gene>
<dbReference type="Proteomes" id="UP001651158">
    <property type="component" value="Unassembled WGS sequence"/>
</dbReference>
<accession>A0ABR4QSJ0</accession>
<sequence length="99" mass="10850">MRLDEDAYSGQRGDCQLFDLDHAPPLLLHVINSTVRLPGQQDMDSSRVSNYGNHLENLAACSDASLPCITIAVISIIILVNCPSTRVGWEATTRPCVRL</sequence>
<proteinExistence type="predicted"/>